<organism evidence="2">
    <name type="scientific">Mesocestoides corti</name>
    <name type="common">Flatworm</name>
    <dbReference type="NCBI Taxonomy" id="53468"/>
    <lineage>
        <taxon>Eukaryota</taxon>
        <taxon>Metazoa</taxon>
        <taxon>Spiralia</taxon>
        <taxon>Lophotrochozoa</taxon>
        <taxon>Platyhelminthes</taxon>
        <taxon>Cestoda</taxon>
        <taxon>Eucestoda</taxon>
        <taxon>Cyclophyllidea</taxon>
        <taxon>Mesocestoididae</taxon>
        <taxon>Mesocestoides</taxon>
    </lineage>
</organism>
<evidence type="ECO:0000313" key="2">
    <source>
        <dbReference type="WBParaSite" id="MCU_012773-RA"/>
    </source>
</evidence>
<feature type="transmembrane region" description="Helical" evidence="1">
    <location>
        <begin position="12"/>
        <end position="32"/>
    </location>
</feature>
<keyword evidence="1" id="KW-1133">Transmembrane helix</keyword>
<dbReference type="AlphaFoldDB" id="A0A5K3G1C5"/>
<sequence>ALASDWSIKPVLLYQSFFLLGLGYSTLCGVGLGRRYVIPPGLSQSRVSLRSNGMRER</sequence>
<evidence type="ECO:0000256" key="1">
    <source>
        <dbReference type="SAM" id="Phobius"/>
    </source>
</evidence>
<proteinExistence type="predicted"/>
<keyword evidence="1" id="KW-0812">Transmembrane</keyword>
<accession>A0A5K3G1C5</accession>
<reference evidence="2" key="1">
    <citation type="submission" date="2019-11" db="UniProtKB">
        <authorList>
            <consortium name="WormBaseParasite"/>
        </authorList>
    </citation>
    <scope>IDENTIFICATION</scope>
</reference>
<keyword evidence="1" id="KW-0472">Membrane</keyword>
<dbReference type="WBParaSite" id="MCU_012773-RA">
    <property type="protein sequence ID" value="MCU_012773-RA"/>
    <property type="gene ID" value="MCU_012773"/>
</dbReference>
<protein>
    <submittedName>
        <fullName evidence="2">ABC transporter permease</fullName>
    </submittedName>
</protein>
<name>A0A5K3G1C5_MESCO</name>